<feature type="domain" description="C2H2-type" evidence="13">
    <location>
        <begin position="394"/>
        <end position="421"/>
    </location>
</feature>
<keyword evidence="8" id="KW-0238">DNA-binding</keyword>
<feature type="region of interest" description="Disordered" evidence="12">
    <location>
        <begin position="214"/>
        <end position="377"/>
    </location>
</feature>
<feature type="compositionally biased region" description="Low complexity" evidence="12">
    <location>
        <begin position="328"/>
        <end position="337"/>
    </location>
</feature>
<evidence type="ECO:0000256" key="1">
    <source>
        <dbReference type="ARBA" id="ARBA00004123"/>
    </source>
</evidence>
<reference evidence="14" key="2">
    <citation type="submission" date="2025-09" db="UniProtKB">
        <authorList>
            <consortium name="Ensembl"/>
        </authorList>
    </citation>
    <scope>IDENTIFICATION</scope>
</reference>
<keyword evidence="5 11" id="KW-0863">Zinc-finger</keyword>
<dbReference type="FunFam" id="3.30.160.60:FF:001158">
    <property type="entry name" value="zinc finger protein 22"/>
    <property type="match status" value="1"/>
</dbReference>
<dbReference type="PROSITE" id="PS00028">
    <property type="entry name" value="ZINC_FINGER_C2H2_1"/>
    <property type="match status" value="6"/>
</dbReference>
<feature type="domain" description="C2H2-type" evidence="13">
    <location>
        <begin position="422"/>
        <end position="449"/>
    </location>
</feature>
<dbReference type="GO" id="GO:0003677">
    <property type="term" value="F:DNA binding"/>
    <property type="evidence" value="ECO:0007669"/>
    <property type="project" value="UniProtKB-KW"/>
</dbReference>
<feature type="domain" description="C2H2-type" evidence="13">
    <location>
        <begin position="450"/>
        <end position="477"/>
    </location>
</feature>
<evidence type="ECO:0000256" key="5">
    <source>
        <dbReference type="ARBA" id="ARBA00022771"/>
    </source>
</evidence>
<dbReference type="Pfam" id="PF00096">
    <property type="entry name" value="zf-C2H2"/>
    <property type="match status" value="7"/>
</dbReference>
<feature type="domain" description="C2H2-type" evidence="13">
    <location>
        <begin position="478"/>
        <end position="505"/>
    </location>
</feature>
<dbReference type="PROSITE" id="PS50157">
    <property type="entry name" value="ZINC_FINGER_C2H2_2"/>
    <property type="match status" value="7"/>
</dbReference>
<feature type="region of interest" description="Disordered" evidence="12">
    <location>
        <begin position="135"/>
        <end position="201"/>
    </location>
</feature>
<dbReference type="GeneTree" id="ENSGT01150000286977"/>
<dbReference type="FunFam" id="3.30.160.60:FF:000522">
    <property type="entry name" value="zinc finger protein 285"/>
    <property type="match status" value="1"/>
</dbReference>
<feature type="compositionally biased region" description="Polar residues" evidence="12">
    <location>
        <begin position="140"/>
        <end position="151"/>
    </location>
</feature>
<feature type="compositionally biased region" description="Polar residues" evidence="12">
    <location>
        <begin position="281"/>
        <end position="292"/>
    </location>
</feature>
<feature type="domain" description="C2H2-type" evidence="13">
    <location>
        <begin position="534"/>
        <end position="561"/>
    </location>
</feature>
<keyword evidence="15" id="KW-1185">Reference proteome</keyword>
<dbReference type="GO" id="GO:0008270">
    <property type="term" value="F:zinc ion binding"/>
    <property type="evidence" value="ECO:0007669"/>
    <property type="project" value="UniProtKB-KW"/>
</dbReference>
<dbReference type="Ensembl" id="ENSOMET00000019879.1">
    <property type="protein sequence ID" value="ENSOMEP00000029938.1"/>
    <property type="gene ID" value="ENSOMEG00000013894.1"/>
</dbReference>
<evidence type="ECO:0000313" key="15">
    <source>
        <dbReference type="Proteomes" id="UP000261560"/>
    </source>
</evidence>
<dbReference type="FunFam" id="3.30.160.60:FF:000100">
    <property type="entry name" value="Zinc finger 45-like"/>
    <property type="match status" value="1"/>
</dbReference>
<comment type="subcellular location">
    <subcellularLocation>
        <location evidence="1">Nucleus</location>
    </subcellularLocation>
</comment>
<proteinExistence type="inferred from homology"/>
<evidence type="ECO:0000313" key="14">
    <source>
        <dbReference type="Ensembl" id="ENSOMEP00000029938.1"/>
    </source>
</evidence>
<evidence type="ECO:0000256" key="11">
    <source>
        <dbReference type="PROSITE-ProRule" id="PRU00042"/>
    </source>
</evidence>
<sequence>MSSLQSLRELISERLAAAAEEIFRLCEGTIVQYEQELCRQRRLLDICWKPQLQLHHIVLPQHWSTEEDLCNQQRNFRVDQENPEPPQTPEELQDPEPSPMKEEPGELCISQDEEQLDLKQETETLMEIPALEEHVDSEADGNNQQSFNGTDTQDEEGNQHEESTSTPDEETEPQNRDQRKRRDRSHVQSVASSHMSEVLPQHWVIEEDHLWNQQRNFREEQNDPEPPQIPEELQDPEPSPMKEEPGELCISQDEEQLDLKQETETLMEIPALEEHVDSEADGNNQQSFNGTDSQDEEGNQHEESTSTPDEETEPQNRDQRKRRDRSHVQSVVSSHMSEGQCDSYVRRKLKMKTFVKEHKQSPKEKRRSSTESGKRTRIPHVSVHMKTKSDERPHVCKECDKSFSYASKLKRHTRTHTGEKPFSCKECDKRFSQMCTVKLHMITHTGEKPFSCKECDKSFRDKSGLRTHMRTHTGEKPFSCEECDKCFSQISNLNKHMITHTGEKPFTCTVCDRSFRDKSYLRLHMKSHMGVKPFSSKECDKSFRDKYGLRTHMKSHKGEKLFSCEECEKSFSQIANLNKHMRTHTGEKPFLKTTETLSISR</sequence>
<dbReference type="SUPFAM" id="SSF57667">
    <property type="entry name" value="beta-beta-alpha zinc fingers"/>
    <property type="match status" value="4"/>
</dbReference>
<keyword evidence="9" id="KW-0804">Transcription</keyword>
<dbReference type="GO" id="GO:0042802">
    <property type="term" value="F:identical protein binding"/>
    <property type="evidence" value="ECO:0007669"/>
    <property type="project" value="UniProtKB-ARBA"/>
</dbReference>
<dbReference type="InterPro" id="IPR036236">
    <property type="entry name" value="Znf_C2H2_sf"/>
</dbReference>
<dbReference type="FunFam" id="3.30.160.60:FF:000508">
    <property type="entry name" value="Myeloid zinc finger 1"/>
    <property type="match status" value="1"/>
</dbReference>
<dbReference type="Proteomes" id="UP000261560">
    <property type="component" value="Unplaced"/>
</dbReference>
<evidence type="ECO:0000256" key="2">
    <source>
        <dbReference type="ARBA" id="ARBA00006991"/>
    </source>
</evidence>
<dbReference type="FunFam" id="3.30.160.60:FF:000624">
    <property type="entry name" value="zinc finger protein 697"/>
    <property type="match status" value="1"/>
</dbReference>
<feature type="region of interest" description="Disordered" evidence="12">
    <location>
        <begin position="79"/>
        <end position="105"/>
    </location>
</feature>
<keyword evidence="10" id="KW-0539">Nucleus</keyword>
<evidence type="ECO:0000256" key="9">
    <source>
        <dbReference type="ARBA" id="ARBA00023163"/>
    </source>
</evidence>
<evidence type="ECO:0000256" key="4">
    <source>
        <dbReference type="ARBA" id="ARBA00022737"/>
    </source>
</evidence>
<name>A0A3B3DIJ9_ORYME</name>
<keyword evidence="7" id="KW-0805">Transcription regulation</keyword>
<dbReference type="GO" id="GO:0010468">
    <property type="term" value="P:regulation of gene expression"/>
    <property type="evidence" value="ECO:0007669"/>
    <property type="project" value="TreeGrafter"/>
</dbReference>
<feature type="domain" description="C2H2-type" evidence="13">
    <location>
        <begin position="562"/>
        <end position="589"/>
    </location>
</feature>
<dbReference type="SMART" id="SM00355">
    <property type="entry name" value="ZnF_C2H2"/>
    <property type="match status" value="7"/>
</dbReference>
<evidence type="ECO:0000256" key="12">
    <source>
        <dbReference type="SAM" id="MobiDB-lite"/>
    </source>
</evidence>
<protein>
    <recommendedName>
        <fullName evidence="13">C2H2-type domain-containing protein</fullName>
    </recommendedName>
</protein>
<dbReference type="Gene3D" id="3.30.160.60">
    <property type="entry name" value="Classic Zinc Finger"/>
    <property type="match status" value="7"/>
</dbReference>
<accession>A0A3B3DIJ9</accession>
<dbReference type="PANTHER" id="PTHR16515">
    <property type="entry name" value="PR DOMAIN ZINC FINGER PROTEIN"/>
    <property type="match status" value="1"/>
</dbReference>
<evidence type="ECO:0000256" key="8">
    <source>
        <dbReference type="ARBA" id="ARBA00023125"/>
    </source>
</evidence>
<dbReference type="InterPro" id="IPR013087">
    <property type="entry name" value="Znf_C2H2_type"/>
</dbReference>
<feature type="compositionally biased region" description="Basic and acidic residues" evidence="12">
    <location>
        <begin position="354"/>
        <end position="374"/>
    </location>
</feature>
<dbReference type="STRING" id="30732.ENSOMEP00000029938"/>
<dbReference type="GO" id="GO:0005634">
    <property type="term" value="C:nucleus"/>
    <property type="evidence" value="ECO:0007669"/>
    <property type="project" value="UniProtKB-SubCell"/>
</dbReference>
<dbReference type="AlphaFoldDB" id="A0A3B3DIJ9"/>
<keyword evidence="4" id="KW-0677">Repeat</keyword>
<evidence type="ECO:0000256" key="10">
    <source>
        <dbReference type="ARBA" id="ARBA00023242"/>
    </source>
</evidence>
<organism evidence="14 15">
    <name type="scientific">Oryzias melastigma</name>
    <name type="common">Marine medaka</name>
    <dbReference type="NCBI Taxonomy" id="30732"/>
    <lineage>
        <taxon>Eukaryota</taxon>
        <taxon>Metazoa</taxon>
        <taxon>Chordata</taxon>
        <taxon>Craniata</taxon>
        <taxon>Vertebrata</taxon>
        <taxon>Euteleostomi</taxon>
        <taxon>Actinopterygii</taxon>
        <taxon>Neopterygii</taxon>
        <taxon>Teleostei</taxon>
        <taxon>Neoteleostei</taxon>
        <taxon>Acanthomorphata</taxon>
        <taxon>Ovalentaria</taxon>
        <taxon>Atherinomorphae</taxon>
        <taxon>Beloniformes</taxon>
        <taxon>Adrianichthyidae</taxon>
        <taxon>Oryziinae</taxon>
        <taxon>Oryzias</taxon>
    </lineage>
</organism>
<dbReference type="InterPro" id="IPR050331">
    <property type="entry name" value="Zinc_finger"/>
</dbReference>
<evidence type="ECO:0000256" key="3">
    <source>
        <dbReference type="ARBA" id="ARBA00022723"/>
    </source>
</evidence>
<dbReference type="FunFam" id="3.30.160.60:FF:002324">
    <property type="entry name" value="Uncharacterized protein"/>
    <property type="match status" value="1"/>
</dbReference>
<dbReference type="PANTHER" id="PTHR16515:SF57">
    <property type="entry name" value="ZINC FINGER PROTEIN 154-LIKE"/>
    <property type="match status" value="1"/>
</dbReference>
<dbReference type="FunFam" id="3.30.160.60:FF:000275">
    <property type="entry name" value="zinc finger protein 90 homolog"/>
    <property type="match status" value="1"/>
</dbReference>
<evidence type="ECO:0000259" key="13">
    <source>
        <dbReference type="PROSITE" id="PS50157"/>
    </source>
</evidence>
<feature type="domain" description="C2H2-type" evidence="13">
    <location>
        <begin position="506"/>
        <end position="533"/>
    </location>
</feature>
<keyword evidence="6" id="KW-0862">Zinc</keyword>
<dbReference type="PaxDb" id="30732-ENSOMEP00000029938"/>
<comment type="similarity">
    <text evidence="2">Belongs to the krueppel C2H2-type zinc-finger protein family.</text>
</comment>
<keyword evidence="3" id="KW-0479">Metal-binding</keyword>
<evidence type="ECO:0000256" key="6">
    <source>
        <dbReference type="ARBA" id="ARBA00022833"/>
    </source>
</evidence>
<evidence type="ECO:0000256" key="7">
    <source>
        <dbReference type="ARBA" id="ARBA00023015"/>
    </source>
</evidence>
<reference evidence="14" key="1">
    <citation type="submission" date="2025-08" db="UniProtKB">
        <authorList>
            <consortium name="Ensembl"/>
        </authorList>
    </citation>
    <scope>IDENTIFICATION</scope>
</reference>